<dbReference type="InterPro" id="IPR036249">
    <property type="entry name" value="Thioredoxin-like_sf"/>
</dbReference>
<protein>
    <submittedName>
        <fullName evidence="2">DUF1223 domain-containing protein</fullName>
    </submittedName>
</protein>
<accession>A0A9J6RJ59</accession>
<keyword evidence="3" id="KW-1185">Reference proteome</keyword>
<keyword evidence="1" id="KW-0732">Signal</keyword>
<dbReference type="PANTHER" id="PTHR36057:SF1">
    <property type="entry name" value="LIPOPROTEIN LIPID ATTACHMENT SITE-LIKE PROTEIN, PUTATIVE (DUF1223)-RELATED"/>
    <property type="match status" value="1"/>
</dbReference>
<dbReference type="Proteomes" id="UP001069090">
    <property type="component" value="Unassembled WGS sequence"/>
</dbReference>
<dbReference type="RefSeq" id="WP_258330150.1">
    <property type="nucleotide sequence ID" value="NZ_JAPTGG010000001.1"/>
</dbReference>
<gene>
    <name evidence="2" type="ORF">O0V09_02265</name>
</gene>
<comment type="caution">
    <text evidence="2">The sequence shown here is derived from an EMBL/GenBank/DDBJ whole genome shotgun (WGS) entry which is preliminary data.</text>
</comment>
<dbReference type="Pfam" id="PF06764">
    <property type="entry name" value="DUF1223"/>
    <property type="match status" value="1"/>
</dbReference>
<dbReference type="EMBL" id="JAPTGG010000001">
    <property type="protein sequence ID" value="MCZ0864005.1"/>
    <property type="molecule type" value="Genomic_DNA"/>
</dbReference>
<dbReference type="AlphaFoldDB" id="A0A9J6RJ59"/>
<dbReference type="InterPro" id="IPR010634">
    <property type="entry name" value="DUF1223"/>
</dbReference>
<evidence type="ECO:0000313" key="2">
    <source>
        <dbReference type="EMBL" id="MCZ0864005.1"/>
    </source>
</evidence>
<feature type="signal peptide" evidence="1">
    <location>
        <begin position="1"/>
        <end position="21"/>
    </location>
</feature>
<proteinExistence type="predicted"/>
<feature type="chain" id="PRO_5039892936" evidence="1">
    <location>
        <begin position="22"/>
        <end position="254"/>
    </location>
</feature>
<organism evidence="2 3">
    <name type="scientific">Dasania phycosphaerae</name>
    <dbReference type="NCBI Taxonomy" id="2950436"/>
    <lineage>
        <taxon>Bacteria</taxon>
        <taxon>Pseudomonadati</taxon>
        <taxon>Pseudomonadota</taxon>
        <taxon>Gammaproteobacteria</taxon>
        <taxon>Cellvibrionales</taxon>
        <taxon>Spongiibacteraceae</taxon>
        <taxon>Dasania</taxon>
    </lineage>
</organism>
<name>A0A9J6RJ59_9GAMM</name>
<evidence type="ECO:0000256" key="1">
    <source>
        <dbReference type="SAM" id="SignalP"/>
    </source>
</evidence>
<dbReference type="SUPFAM" id="SSF52833">
    <property type="entry name" value="Thioredoxin-like"/>
    <property type="match status" value="1"/>
</dbReference>
<dbReference type="PANTHER" id="PTHR36057">
    <property type="match status" value="1"/>
</dbReference>
<sequence length="254" mass="28903">MPAYLITLTLCLLLSHSNVNAQTQWRSSEQQVTLIELYTSEGCSSCPPADRWLGSWLNRDKLWQQIVPVAFHIDYWDSLGWVDRYAQAPFTLRQQRYQQLGHSRAIYTPAFMVNGQEWRGFFSRQSLPFNPPKLIGVLQAQLQAPLAHQQTSQLLAHFTPLAASHGELTLHVALLGMNIVSPIKAGENKGRELQHNFVVLKYYQQHSALKQQGYQWLLPLSSSPEAQAIALWVTEREQMLPLQATGGWLKDEAI</sequence>
<evidence type="ECO:0000313" key="3">
    <source>
        <dbReference type="Proteomes" id="UP001069090"/>
    </source>
</evidence>
<reference evidence="2 3" key="1">
    <citation type="submission" date="2022-12" db="EMBL/GenBank/DDBJ databases">
        <title>Dasania phycosphaerae sp. nov., isolated from particulate material of the south coast of Korea.</title>
        <authorList>
            <person name="Jiang Y."/>
        </authorList>
    </citation>
    <scope>NUCLEOTIDE SEQUENCE [LARGE SCALE GENOMIC DNA]</scope>
    <source>
        <strain evidence="2 3">GY-19</strain>
    </source>
</reference>